<gene>
    <name evidence="7" type="ORF">O7M46_07985</name>
</gene>
<accession>A0ABT9KFR2</accession>
<evidence type="ECO:0000256" key="2">
    <source>
        <dbReference type="ARBA" id="ARBA00023136"/>
    </source>
</evidence>
<sequence>MKLNKTALIATLATALSLSAISAQATVMAASSKGELSKVVYSCEGKKTLDVIFVNTNKNSFAIINQVDEMIPLEIVKSASGANYKAINKDYTYELHTKGNKAELIGDGQVIIGGCVTE</sequence>
<keyword evidence="4" id="KW-0449">Lipoprotein</keyword>
<keyword evidence="3" id="KW-0564">Palmitate</keyword>
<dbReference type="InterPro" id="IPR036328">
    <property type="entry name" value="MliC_sf"/>
</dbReference>
<feature type="signal peptide" evidence="5">
    <location>
        <begin position="1"/>
        <end position="25"/>
    </location>
</feature>
<feature type="chain" id="PRO_5046431351" evidence="5">
    <location>
        <begin position="26"/>
        <end position="118"/>
    </location>
</feature>
<dbReference type="Proteomes" id="UP001224083">
    <property type="component" value="Unassembled WGS sequence"/>
</dbReference>
<evidence type="ECO:0000256" key="4">
    <source>
        <dbReference type="ARBA" id="ARBA00023288"/>
    </source>
</evidence>
<dbReference type="EMBL" id="JAQAHH010000008">
    <property type="protein sequence ID" value="MDP9500899.1"/>
    <property type="molecule type" value="Genomic_DNA"/>
</dbReference>
<evidence type="ECO:0000256" key="1">
    <source>
        <dbReference type="ARBA" id="ARBA00022729"/>
    </source>
</evidence>
<dbReference type="NCBIfam" id="NF010363">
    <property type="entry name" value="PRK13791.1"/>
    <property type="match status" value="1"/>
</dbReference>
<evidence type="ECO:0000259" key="6">
    <source>
        <dbReference type="Pfam" id="PF09864"/>
    </source>
</evidence>
<evidence type="ECO:0000256" key="5">
    <source>
        <dbReference type="SAM" id="SignalP"/>
    </source>
</evidence>
<reference evidence="7 8" key="1">
    <citation type="submission" date="2022-12" db="EMBL/GenBank/DDBJ databases">
        <title>Genome sequence of Pasteurellaceae Bisgaard Taxon 45.</title>
        <authorList>
            <person name="Foggin C."/>
            <person name="Rosen L.E."/>
            <person name="Henton M."/>
            <person name="Buys A."/>
            <person name="Floyd T."/>
            <person name="Turner A.D."/>
            <person name="Tarbin J."/>
            <person name="Lloyd A.S."/>
            <person name="Chaitezvi C."/>
            <person name="Ellis R.J."/>
            <person name="Roberts H.C."/>
            <person name="Dastjerdi A."/>
            <person name="Nunez A."/>
            <person name="Van Vliet A.H."/>
            <person name="Steinbach F."/>
        </authorList>
    </citation>
    <scope>NUCLEOTIDE SEQUENCE [LARGE SCALE GENOMIC DNA]</scope>
    <source>
        <strain evidence="7 8">VF20HR</strain>
    </source>
</reference>
<evidence type="ECO:0000313" key="7">
    <source>
        <dbReference type="EMBL" id="MDP9500899.1"/>
    </source>
</evidence>
<comment type="caution">
    <text evidence="7">The sequence shown here is derived from an EMBL/GenBank/DDBJ whole genome shotgun (WGS) entry which is preliminary data.</text>
</comment>
<keyword evidence="8" id="KW-1185">Reference proteome</keyword>
<evidence type="ECO:0000256" key="3">
    <source>
        <dbReference type="ARBA" id="ARBA00023139"/>
    </source>
</evidence>
<protein>
    <submittedName>
        <fullName evidence="7">C-type lysozyme inhibitor</fullName>
    </submittedName>
</protein>
<dbReference type="SUPFAM" id="SSF141488">
    <property type="entry name" value="YdhA-like"/>
    <property type="match status" value="1"/>
</dbReference>
<dbReference type="Gene3D" id="2.40.128.200">
    <property type="match status" value="1"/>
</dbReference>
<keyword evidence="1 5" id="KW-0732">Signal</keyword>
<feature type="domain" description="C-type lysozyme inhibitor" evidence="6">
    <location>
        <begin position="41"/>
        <end position="109"/>
    </location>
</feature>
<dbReference type="InterPro" id="IPR018660">
    <property type="entry name" value="MliC"/>
</dbReference>
<organism evidence="7 8">
    <name type="scientific">Bisgaard Taxon 45</name>
    <dbReference type="NCBI Taxonomy" id="304289"/>
    <lineage>
        <taxon>Bacteria</taxon>
        <taxon>Pseudomonadati</taxon>
        <taxon>Pseudomonadota</taxon>
        <taxon>Gammaproteobacteria</taxon>
        <taxon>Pasteurellales</taxon>
        <taxon>Pasteurellaceae</taxon>
    </lineage>
</organism>
<name>A0ABT9KFR2_9PAST</name>
<dbReference type="Pfam" id="PF09864">
    <property type="entry name" value="MliC"/>
    <property type="match status" value="1"/>
</dbReference>
<keyword evidence="2" id="KW-0472">Membrane</keyword>
<proteinExistence type="predicted"/>
<evidence type="ECO:0000313" key="8">
    <source>
        <dbReference type="Proteomes" id="UP001224083"/>
    </source>
</evidence>